<evidence type="ECO:0000313" key="3">
    <source>
        <dbReference type="Proteomes" id="UP000177039"/>
    </source>
</evidence>
<name>A0A1F5H693_9BACT</name>
<dbReference type="Proteomes" id="UP000177039">
    <property type="component" value="Unassembled WGS sequence"/>
</dbReference>
<gene>
    <name evidence="2" type="ORF">A3B54_02450</name>
</gene>
<comment type="caution">
    <text evidence="2">The sequence shown here is derived from an EMBL/GenBank/DDBJ whole genome shotgun (WGS) entry which is preliminary data.</text>
</comment>
<evidence type="ECO:0000313" key="2">
    <source>
        <dbReference type="EMBL" id="OGD99588.1"/>
    </source>
</evidence>
<dbReference type="AlphaFoldDB" id="A0A1F5H693"/>
<feature type="transmembrane region" description="Helical" evidence="1">
    <location>
        <begin position="90"/>
        <end position="110"/>
    </location>
</feature>
<keyword evidence="1" id="KW-1133">Transmembrane helix</keyword>
<proteinExistence type="predicted"/>
<reference evidence="2 3" key="1">
    <citation type="journal article" date="2016" name="Nat. Commun.">
        <title>Thousands of microbial genomes shed light on interconnected biogeochemical processes in an aquifer system.</title>
        <authorList>
            <person name="Anantharaman K."/>
            <person name="Brown C.T."/>
            <person name="Hug L.A."/>
            <person name="Sharon I."/>
            <person name="Castelle C.J."/>
            <person name="Probst A.J."/>
            <person name="Thomas B.C."/>
            <person name="Singh A."/>
            <person name="Wilkins M.J."/>
            <person name="Karaoz U."/>
            <person name="Brodie E.L."/>
            <person name="Williams K.H."/>
            <person name="Hubbard S.S."/>
            <person name="Banfield J.F."/>
        </authorList>
    </citation>
    <scope>NUCLEOTIDE SEQUENCE [LARGE SCALE GENOMIC DNA]</scope>
</reference>
<keyword evidence="1" id="KW-0472">Membrane</keyword>
<feature type="transmembrane region" description="Helical" evidence="1">
    <location>
        <begin position="54"/>
        <end position="78"/>
    </location>
</feature>
<dbReference type="EMBL" id="MFBT01000013">
    <property type="protein sequence ID" value="OGD99588.1"/>
    <property type="molecule type" value="Genomic_DNA"/>
</dbReference>
<evidence type="ECO:0000256" key="1">
    <source>
        <dbReference type="SAM" id="Phobius"/>
    </source>
</evidence>
<sequence>MKQLITILAIFFSLFILPSLALAQDLGKISAPSSIPSAGTNPSGFVASLIRNGIFLLVIAAFIIGVIWMIFAGLRFIFAGGDEKAIASAWGQIYWGLIGLVVVVGAFAIIKLVETFFNVQIISGQFNLPQR</sequence>
<accession>A0A1F5H693</accession>
<keyword evidence="1" id="KW-0812">Transmembrane</keyword>
<organism evidence="2 3">
    <name type="scientific">Candidatus Curtissbacteria bacterium RIFCSPLOWO2_01_FULL_42_50</name>
    <dbReference type="NCBI Taxonomy" id="1797730"/>
    <lineage>
        <taxon>Bacteria</taxon>
        <taxon>Candidatus Curtissiibacteriota</taxon>
    </lineage>
</organism>
<protein>
    <submittedName>
        <fullName evidence="2">Uncharacterized protein</fullName>
    </submittedName>
</protein>